<keyword evidence="1" id="KW-1133">Transmembrane helix</keyword>
<comment type="caution">
    <text evidence="2">The sequence shown here is derived from an EMBL/GenBank/DDBJ whole genome shotgun (WGS) entry which is preliminary data.</text>
</comment>
<evidence type="ECO:0000313" key="3">
    <source>
        <dbReference type="Proteomes" id="UP000295777"/>
    </source>
</evidence>
<accession>A0A4R1GHN2</accession>
<keyword evidence="1" id="KW-0472">Membrane</keyword>
<evidence type="ECO:0000256" key="1">
    <source>
        <dbReference type="SAM" id="Phobius"/>
    </source>
</evidence>
<sequence>MKENNEPLIVTKFEKKRLIPYLIFVFFGIFLFGTGVLFYHQKPNESYLHYLFIKSSSVFFFLGSIYLFMEPLNTKEFRVYENRIEKIARVFRRIPLIGNKVVYYDNAYCSHVWVGVELCNCSKFLKFLIAFKGILFFIKLLPREDQEKVADILNKVSGREKELFLKWGVLIRPYKFRRRYD</sequence>
<organism evidence="2 3">
    <name type="scientific">Phorcysia thermohydrogeniphila</name>
    <dbReference type="NCBI Taxonomy" id="936138"/>
    <lineage>
        <taxon>Bacteria</taxon>
        <taxon>Pseudomonadati</taxon>
        <taxon>Aquificota</taxon>
        <taxon>Aquificia</taxon>
        <taxon>Desulfurobacteriales</taxon>
        <taxon>Desulfurobacteriaceae</taxon>
        <taxon>Phorcysia</taxon>
    </lineage>
</organism>
<feature type="transmembrane region" description="Helical" evidence="1">
    <location>
        <begin position="21"/>
        <end position="41"/>
    </location>
</feature>
<dbReference type="Proteomes" id="UP000295777">
    <property type="component" value="Unassembled WGS sequence"/>
</dbReference>
<dbReference type="AlphaFoldDB" id="A0A4R1GHN2"/>
<reference evidence="2 3" key="1">
    <citation type="submission" date="2019-03" db="EMBL/GenBank/DDBJ databases">
        <title>Genomic Encyclopedia of Archaeal and Bacterial Type Strains, Phase II (KMG-II): from individual species to whole genera.</title>
        <authorList>
            <person name="Goeker M."/>
        </authorList>
    </citation>
    <scope>NUCLEOTIDE SEQUENCE [LARGE SCALE GENOMIC DNA]</scope>
    <source>
        <strain evidence="2 3">DSM 24425</strain>
    </source>
</reference>
<keyword evidence="1" id="KW-0812">Transmembrane</keyword>
<gene>
    <name evidence="2" type="ORF">CLV27_0383</name>
</gene>
<keyword evidence="3" id="KW-1185">Reference proteome</keyword>
<feature type="transmembrane region" description="Helical" evidence="1">
    <location>
        <begin position="47"/>
        <end position="68"/>
    </location>
</feature>
<evidence type="ECO:0000313" key="2">
    <source>
        <dbReference type="EMBL" id="TCK06581.1"/>
    </source>
</evidence>
<protein>
    <submittedName>
        <fullName evidence="2">Uncharacterized protein</fullName>
    </submittedName>
</protein>
<proteinExistence type="predicted"/>
<name>A0A4R1GHN2_9BACT</name>
<dbReference type="EMBL" id="SMFV01000001">
    <property type="protein sequence ID" value="TCK06581.1"/>
    <property type="molecule type" value="Genomic_DNA"/>
</dbReference>